<dbReference type="RefSeq" id="WP_106567303.1">
    <property type="nucleotide sequence ID" value="NZ_JAUVYL010000070.1"/>
</dbReference>
<dbReference type="EMBL" id="PYGF01000005">
    <property type="protein sequence ID" value="PSL04398.1"/>
    <property type="molecule type" value="Genomic_DNA"/>
</dbReference>
<accession>A0A2P8E4J5</accession>
<evidence type="ECO:0000313" key="3">
    <source>
        <dbReference type="Proteomes" id="UP000240708"/>
    </source>
</evidence>
<feature type="transmembrane region" description="Helical" evidence="1">
    <location>
        <begin position="69"/>
        <end position="88"/>
    </location>
</feature>
<keyword evidence="1" id="KW-0812">Transmembrane</keyword>
<sequence length="142" mass="16314">MRNRIEELLKRYWEGETSLGEERELRDLLAKSDGYDAEKSFFLGISDFSAMMEISLENPSKKSKGLVSFWGRIAAGIVVFLIAGISIYTQHRNRAEKEAYEQVLQAFVLIQENMQKGTGNLEVLQDLQYLNTPNELFDIETK</sequence>
<organism evidence="2 3">
    <name type="scientific">Cecembia rubra</name>
    <dbReference type="NCBI Taxonomy" id="1485585"/>
    <lineage>
        <taxon>Bacteria</taxon>
        <taxon>Pseudomonadati</taxon>
        <taxon>Bacteroidota</taxon>
        <taxon>Cytophagia</taxon>
        <taxon>Cytophagales</taxon>
        <taxon>Cyclobacteriaceae</taxon>
        <taxon>Cecembia</taxon>
    </lineage>
</organism>
<comment type="caution">
    <text evidence="2">The sequence shown here is derived from an EMBL/GenBank/DDBJ whole genome shotgun (WGS) entry which is preliminary data.</text>
</comment>
<proteinExistence type="predicted"/>
<dbReference type="OrthoDB" id="840371at2"/>
<evidence type="ECO:0000256" key="1">
    <source>
        <dbReference type="SAM" id="Phobius"/>
    </source>
</evidence>
<keyword evidence="1" id="KW-0472">Membrane</keyword>
<evidence type="ECO:0000313" key="2">
    <source>
        <dbReference type="EMBL" id="PSL04398.1"/>
    </source>
</evidence>
<dbReference type="Proteomes" id="UP000240708">
    <property type="component" value="Unassembled WGS sequence"/>
</dbReference>
<name>A0A2P8E4J5_9BACT</name>
<protein>
    <submittedName>
        <fullName evidence="2">Uncharacterized protein</fullName>
    </submittedName>
</protein>
<gene>
    <name evidence="2" type="ORF">CLV48_105142</name>
</gene>
<reference evidence="2 3" key="1">
    <citation type="submission" date="2018-03" db="EMBL/GenBank/DDBJ databases">
        <title>Genomic Encyclopedia of Archaeal and Bacterial Type Strains, Phase II (KMG-II): from individual species to whole genera.</title>
        <authorList>
            <person name="Goeker M."/>
        </authorList>
    </citation>
    <scope>NUCLEOTIDE SEQUENCE [LARGE SCALE GENOMIC DNA]</scope>
    <source>
        <strain evidence="2 3">DSM 28057</strain>
    </source>
</reference>
<dbReference type="AlphaFoldDB" id="A0A2P8E4J5"/>
<keyword evidence="3" id="KW-1185">Reference proteome</keyword>
<keyword evidence="1" id="KW-1133">Transmembrane helix</keyword>